<dbReference type="EMBL" id="LACB01000015">
    <property type="protein sequence ID" value="KAJ9492267.1"/>
    <property type="molecule type" value="Genomic_DNA"/>
</dbReference>
<keyword evidence="2" id="KW-1185">Reference proteome</keyword>
<accession>A0AAI9XCU8</accession>
<sequence length="457" mass="51820">MYETLKAYIDGKIHPLIRSRVWPRILVCGHYDRSAPNVHISPTEKREKRFNWHRPIAVIVNDLTLEIRCFPGRDYVQHYALLIAYYLNLSSIKAPASVVEYLLPSSEACVNILLQSNLRFMGAADTVILGYVDHLATNEEYIWETGTDVPDQLFAWKRFSLADGSVVAFVGSMVSLWGDIIGNVVRAMRTQNNISSVFYMGKAGSLRTQDVPNEVLVTGESSHMDGKLLSWESPLSTTLSTMQIEHLCQGTHVTVPSPLVETEDWLANNKQDADWVDCEVGYLAEACQDNDIRFGYLHFISDNVAEKYTYNLATERQEAVISARKGIWDKVRQILATHLGSQCRIYQAYTTNTILIFEVVFPELKPINTLFNFIISDRTLPVDFAHALYKTVFKAVGGQDAFIDMVYDTVLPEVKSEVVAIPDNLKSNHINLSLYGLEYDAWIQTEQFQKLPNDTFL</sequence>
<gene>
    <name evidence="1" type="ORF">VN97_g999</name>
</gene>
<reference evidence="1" key="2">
    <citation type="journal article" date="2016" name="Fungal Biol.">
        <title>Ochratoxin A production by Penicillium thymicola.</title>
        <authorList>
            <person name="Nguyen H.D.T."/>
            <person name="McMullin D.R."/>
            <person name="Ponomareva E."/>
            <person name="Riley R."/>
            <person name="Pomraning K.R."/>
            <person name="Baker S.E."/>
            <person name="Seifert K.A."/>
        </authorList>
    </citation>
    <scope>NUCLEOTIDE SEQUENCE</scope>
    <source>
        <strain evidence="1">DAOM 180753</strain>
    </source>
</reference>
<comment type="caution">
    <text evidence="1">The sequence shown here is derived from an EMBL/GenBank/DDBJ whole genome shotgun (WGS) entry which is preliminary data.</text>
</comment>
<dbReference type="InterPro" id="IPR035994">
    <property type="entry name" value="Nucleoside_phosphorylase_sf"/>
</dbReference>
<dbReference type="SUPFAM" id="SSF53167">
    <property type="entry name" value="Purine and uridine phosphorylases"/>
    <property type="match status" value="1"/>
</dbReference>
<reference evidence="1" key="1">
    <citation type="submission" date="2015-06" db="EMBL/GenBank/DDBJ databases">
        <authorList>
            <person name="Nguyen H."/>
        </authorList>
    </citation>
    <scope>NUCLEOTIDE SEQUENCE</scope>
    <source>
        <strain evidence="1">DAOM 180753</strain>
    </source>
</reference>
<dbReference type="GO" id="GO:0009116">
    <property type="term" value="P:nucleoside metabolic process"/>
    <property type="evidence" value="ECO:0007669"/>
    <property type="project" value="InterPro"/>
</dbReference>
<dbReference type="AlphaFoldDB" id="A0AAI9XCU8"/>
<evidence type="ECO:0000313" key="1">
    <source>
        <dbReference type="EMBL" id="KAJ9492267.1"/>
    </source>
</evidence>
<dbReference type="Gene3D" id="3.40.50.1580">
    <property type="entry name" value="Nucleoside phosphorylase domain"/>
    <property type="match status" value="1"/>
</dbReference>
<protein>
    <submittedName>
        <fullName evidence="1">Uncharacterized protein</fullName>
    </submittedName>
</protein>
<name>A0AAI9XCU8_PENTH</name>
<evidence type="ECO:0000313" key="2">
    <source>
        <dbReference type="Proteomes" id="UP001227192"/>
    </source>
</evidence>
<dbReference type="Proteomes" id="UP001227192">
    <property type="component" value="Unassembled WGS sequence"/>
</dbReference>
<dbReference type="GO" id="GO:0003824">
    <property type="term" value="F:catalytic activity"/>
    <property type="evidence" value="ECO:0007669"/>
    <property type="project" value="InterPro"/>
</dbReference>
<organism evidence="1 2">
    <name type="scientific">Penicillium thymicola</name>
    <dbReference type="NCBI Taxonomy" id="293382"/>
    <lineage>
        <taxon>Eukaryota</taxon>
        <taxon>Fungi</taxon>
        <taxon>Dikarya</taxon>
        <taxon>Ascomycota</taxon>
        <taxon>Pezizomycotina</taxon>
        <taxon>Eurotiomycetes</taxon>
        <taxon>Eurotiomycetidae</taxon>
        <taxon>Eurotiales</taxon>
        <taxon>Aspergillaceae</taxon>
        <taxon>Penicillium</taxon>
    </lineage>
</organism>
<proteinExistence type="predicted"/>